<comment type="caution">
    <text evidence="3">The sequence shown here is derived from an EMBL/GenBank/DDBJ whole genome shotgun (WGS) entry which is preliminary data.</text>
</comment>
<dbReference type="PROSITE" id="PS00626">
    <property type="entry name" value="RCC1_2"/>
    <property type="match status" value="2"/>
</dbReference>
<protein>
    <recommendedName>
        <fullName evidence="2">RCC1-like domain-containing protein</fullName>
    </recommendedName>
</protein>
<reference evidence="3" key="1">
    <citation type="submission" date="2020-12" db="EMBL/GenBank/DDBJ databases">
        <title>Geomonas sp. Red875, isolated from river sediment.</title>
        <authorList>
            <person name="Xu Z."/>
            <person name="Zhang Z."/>
            <person name="Masuda Y."/>
            <person name="Itoh H."/>
            <person name="Senoo K."/>
        </authorList>
    </citation>
    <scope>NUCLEOTIDE SEQUENCE</scope>
    <source>
        <strain evidence="3">Red875</strain>
    </source>
</reference>
<name>A0A8J7J0C5_9BACT</name>
<organism evidence="3 4">
    <name type="scientific">Geomesophilobacter sediminis</name>
    <dbReference type="NCBI Taxonomy" id="2798584"/>
    <lineage>
        <taxon>Bacteria</taxon>
        <taxon>Pseudomonadati</taxon>
        <taxon>Thermodesulfobacteriota</taxon>
        <taxon>Desulfuromonadia</taxon>
        <taxon>Geobacterales</taxon>
        <taxon>Geobacteraceae</taxon>
        <taxon>Geomesophilobacter</taxon>
    </lineage>
</organism>
<dbReference type="Proteomes" id="UP000636888">
    <property type="component" value="Unassembled WGS sequence"/>
</dbReference>
<evidence type="ECO:0000259" key="2">
    <source>
        <dbReference type="Pfam" id="PF25390"/>
    </source>
</evidence>
<dbReference type="PRINTS" id="PR00633">
    <property type="entry name" value="RCCNDNSATION"/>
</dbReference>
<dbReference type="RefSeq" id="WP_199382642.1">
    <property type="nucleotide sequence ID" value="NZ_JAEMHM010000003.1"/>
</dbReference>
<dbReference type="InterPro" id="IPR000408">
    <property type="entry name" value="Reg_chr_condens"/>
</dbReference>
<dbReference type="AlphaFoldDB" id="A0A8J7J0C5"/>
<dbReference type="InterPro" id="IPR009091">
    <property type="entry name" value="RCC1/BLIP-II"/>
</dbReference>
<feature type="domain" description="RCC1-like" evidence="2">
    <location>
        <begin position="41"/>
        <end position="346"/>
    </location>
</feature>
<dbReference type="InterPro" id="IPR051625">
    <property type="entry name" value="Signaling_Regulatory_Domain"/>
</dbReference>
<evidence type="ECO:0000313" key="4">
    <source>
        <dbReference type="Proteomes" id="UP000636888"/>
    </source>
</evidence>
<dbReference type="PROSITE" id="PS50012">
    <property type="entry name" value="RCC1_3"/>
    <property type="match status" value="5"/>
</dbReference>
<dbReference type="InterPro" id="IPR058923">
    <property type="entry name" value="RCC1-like_dom"/>
</dbReference>
<accession>A0A8J7J0C5</accession>
<dbReference type="Pfam" id="PF25390">
    <property type="entry name" value="WD40_RLD"/>
    <property type="match status" value="1"/>
</dbReference>
<keyword evidence="1" id="KW-0677">Repeat</keyword>
<sequence>MSNFNGMVKNVVAQVVVGLAMLVGTLVTGMQSAEAATPWYAYGSEHTLVLKADGTVWAVGANGYGQLGNGKSSWFNTSEPRPVPGMSNVVAIAAAGAHSVALKGDGTVWAWGNNAAGQLGNGTTSDSAYPVQVTGLVHVKAIAAGKSHVVALKENGTIWAWGNNRIGQLGNETRVNSSVPVQVTGISGIVSIAAGSFHTLALKEDGTVWCWGYDANGALGMTASTVHGTTAPTRVAGLSDIKAIAAGMHHSVALRKDGTAWIWGSNASSQLGNGERSEGSAVPMRVAGLGDLMDVTAKANSTIALRGDGTVWAWGDAGSGEWGNGVSMAGSERPVQMRGLTGATMVAALVKPETVVSPTATFLAQLQRDAHPREAIALSTAPAGPKQKFVAEALFTVALH</sequence>
<evidence type="ECO:0000256" key="1">
    <source>
        <dbReference type="ARBA" id="ARBA00022737"/>
    </source>
</evidence>
<evidence type="ECO:0000313" key="3">
    <source>
        <dbReference type="EMBL" id="MBJ6723793.1"/>
    </source>
</evidence>
<dbReference type="SUPFAM" id="SSF50985">
    <property type="entry name" value="RCC1/BLIP-II"/>
    <property type="match status" value="1"/>
</dbReference>
<keyword evidence="4" id="KW-1185">Reference proteome</keyword>
<gene>
    <name evidence="3" type="ORF">JFN93_03645</name>
</gene>
<dbReference type="PANTHER" id="PTHR22872">
    <property type="entry name" value="BTK-BINDING PROTEIN-RELATED"/>
    <property type="match status" value="1"/>
</dbReference>
<proteinExistence type="predicted"/>
<dbReference type="EMBL" id="JAEMHM010000003">
    <property type="protein sequence ID" value="MBJ6723793.1"/>
    <property type="molecule type" value="Genomic_DNA"/>
</dbReference>
<dbReference type="Gene3D" id="2.130.10.30">
    <property type="entry name" value="Regulator of chromosome condensation 1/beta-lactamase-inhibitor protein II"/>
    <property type="match status" value="2"/>
</dbReference>